<accession>A0AAD3SUE3</accession>
<evidence type="ECO:0000313" key="3">
    <source>
        <dbReference type="Proteomes" id="UP001279734"/>
    </source>
</evidence>
<proteinExistence type="predicted"/>
<dbReference type="Proteomes" id="UP001279734">
    <property type="component" value="Unassembled WGS sequence"/>
</dbReference>
<comment type="caution">
    <text evidence="2">The sequence shown here is derived from an EMBL/GenBank/DDBJ whole genome shotgun (WGS) entry which is preliminary data.</text>
</comment>
<evidence type="ECO:0000313" key="2">
    <source>
        <dbReference type="EMBL" id="GMH16401.1"/>
    </source>
</evidence>
<dbReference type="AlphaFoldDB" id="A0AAD3SUE3"/>
<keyword evidence="3" id="KW-1185">Reference proteome</keyword>
<reference evidence="2" key="1">
    <citation type="submission" date="2023-05" db="EMBL/GenBank/DDBJ databases">
        <title>Nepenthes gracilis genome sequencing.</title>
        <authorList>
            <person name="Fukushima K."/>
        </authorList>
    </citation>
    <scope>NUCLEOTIDE SEQUENCE</scope>
    <source>
        <strain evidence="2">SING2019-196</strain>
    </source>
</reference>
<gene>
    <name evidence="2" type="ORF">Nepgr_018242</name>
</gene>
<organism evidence="2 3">
    <name type="scientific">Nepenthes gracilis</name>
    <name type="common">Slender pitcher plant</name>
    <dbReference type="NCBI Taxonomy" id="150966"/>
    <lineage>
        <taxon>Eukaryota</taxon>
        <taxon>Viridiplantae</taxon>
        <taxon>Streptophyta</taxon>
        <taxon>Embryophyta</taxon>
        <taxon>Tracheophyta</taxon>
        <taxon>Spermatophyta</taxon>
        <taxon>Magnoliopsida</taxon>
        <taxon>eudicotyledons</taxon>
        <taxon>Gunneridae</taxon>
        <taxon>Pentapetalae</taxon>
        <taxon>Caryophyllales</taxon>
        <taxon>Nepenthaceae</taxon>
        <taxon>Nepenthes</taxon>
    </lineage>
</organism>
<protein>
    <submittedName>
        <fullName evidence="2">Uncharacterized protein</fullName>
    </submittedName>
</protein>
<evidence type="ECO:0000256" key="1">
    <source>
        <dbReference type="SAM" id="MobiDB-lite"/>
    </source>
</evidence>
<dbReference type="EMBL" id="BSYO01000016">
    <property type="protein sequence ID" value="GMH16401.1"/>
    <property type="molecule type" value="Genomic_DNA"/>
</dbReference>
<sequence>MSVRPSGPKETALLHDRGGNEDRLQLSTPHSVLALALSSNDPFPNDGSVVVSDSVDVVDSLDARSKVAVSLLADISMGLQVKSVVLVPPGDKSAGHQVLRMAFGSKLIKGSITHLSQIPSGANPSGLMDKKNPSWSSIVQKEGQVIGYGTQPTAIPIFLIQDKQDPPSQQEAVVPKEQYDADDITRQQITTAQIITRKEDYDASVDAVAGH</sequence>
<name>A0AAD3SUE3_NEPGR</name>
<feature type="region of interest" description="Disordered" evidence="1">
    <location>
        <begin position="1"/>
        <end position="20"/>
    </location>
</feature>